<reference evidence="2" key="1">
    <citation type="submission" date="2017-05" db="EMBL/GenBank/DDBJ databases">
        <title>Polyphasic characterization of four soil-derived phenanthrene-degrading Acidovorax strains and proposal of Acidovorax phenanthrenivorans sp. nov.</title>
        <authorList>
            <person name="Singleton D."/>
            <person name="Lee J."/>
            <person name="Dickey A.N."/>
            <person name="Stroud A."/>
            <person name="Scholl E.H."/>
            <person name="Wright F.A."/>
            <person name="Aitken M.D."/>
        </authorList>
    </citation>
    <scope>NUCLEOTIDE SEQUENCE</scope>
    <source>
        <strain evidence="2">P4</strain>
    </source>
</reference>
<proteinExistence type="predicted"/>
<evidence type="ECO:0000313" key="3">
    <source>
        <dbReference type="Proteomes" id="UP000194440"/>
    </source>
</evidence>
<dbReference type="KEGG" id="acip:CBP36_01955"/>
<dbReference type="AlphaFoldDB" id="A0A240U8D7"/>
<dbReference type="EMBL" id="CP021366">
    <property type="protein sequence ID" value="ART57781.1"/>
    <property type="molecule type" value="Genomic_DNA"/>
</dbReference>
<dbReference type="InterPro" id="IPR011979">
    <property type="entry name" value="Antitox_Xre"/>
</dbReference>
<organism evidence="2 3">
    <name type="scientific">Acidovorax carolinensis</name>
    <dbReference type="NCBI Taxonomy" id="553814"/>
    <lineage>
        <taxon>Bacteria</taxon>
        <taxon>Pseudomonadati</taxon>
        <taxon>Pseudomonadota</taxon>
        <taxon>Betaproteobacteria</taxon>
        <taxon>Burkholderiales</taxon>
        <taxon>Comamonadaceae</taxon>
        <taxon>Acidovorax</taxon>
    </lineage>
</organism>
<dbReference type="OrthoDB" id="7831721at2"/>
<dbReference type="InterPro" id="IPR024467">
    <property type="entry name" value="Xre/MbcA/ParS-like_toxin-bd"/>
</dbReference>
<dbReference type="Pfam" id="PF09722">
    <property type="entry name" value="Xre_MbcA_ParS_C"/>
    <property type="match status" value="1"/>
</dbReference>
<sequence>MIADPTPTPPATAARLSSLAELWQYIDDAAPAPKNTSTARTGLAKVKMGVKFGKRTYAVAIDNEHAYRILKRGISSKAIGPLAAFLGLGKGNVAEYLDMDRVTANRRAQKNQPLPDHAAEGVLRLLELNRMAVDTFSTEEEATRWLRQPHPMLDGDTPLDAARNSFGNERVKEILVAIKYGGAV</sequence>
<evidence type="ECO:0000313" key="2">
    <source>
        <dbReference type="EMBL" id="ART57781.1"/>
    </source>
</evidence>
<feature type="domain" description="Antitoxin Xre/MbcA/ParS-like toxin-binding" evidence="1">
    <location>
        <begin position="132"/>
        <end position="181"/>
    </location>
</feature>
<evidence type="ECO:0000259" key="1">
    <source>
        <dbReference type="Pfam" id="PF09722"/>
    </source>
</evidence>
<gene>
    <name evidence="2" type="ORF">CBP36_01955</name>
</gene>
<protein>
    <recommendedName>
        <fullName evidence="1">Antitoxin Xre/MbcA/ParS-like toxin-binding domain-containing protein</fullName>
    </recommendedName>
</protein>
<dbReference type="NCBIfam" id="TIGR02293">
    <property type="entry name" value="TAS_TIGR02293"/>
    <property type="match status" value="1"/>
</dbReference>
<dbReference type="Proteomes" id="UP000194440">
    <property type="component" value="Chromosome"/>
</dbReference>
<name>A0A240U8D7_9BURK</name>
<accession>A0A240U8D7</accession>
<dbReference type="RefSeq" id="WP_082763069.1">
    <property type="nucleotide sequence ID" value="NZ_CP021362.1"/>
</dbReference>
<dbReference type="GeneID" id="34231364"/>
<keyword evidence="3" id="KW-1185">Reference proteome</keyword>